<dbReference type="Pfam" id="PF07277">
    <property type="entry name" value="SapC"/>
    <property type="match status" value="1"/>
</dbReference>
<reference evidence="1 2" key="1">
    <citation type="submission" date="2014-11" db="EMBL/GenBank/DDBJ databases">
        <title>Draft genome sequence of Kirrobacter mercurialis.</title>
        <authorList>
            <person name="Coil D.A."/>
            <person name="Eisen J.A."/>
        </authorList>
    </citation>
    <scope>NUCLEOTIDE SEQUENCE [LARGE SCALE GENOMIC DNA]</scope>
    <source>
        <strain evidence="1 2">Coronado</strain>
    </source>
</reference>
<evidence type="ECO:0008006" key="3">
    <source>
        <dbReference type="Google" id="ProtNLM"/>
    </source>
</evidence>
<gene>
    <name evidence="1" type="ORF">PK98_11780</name>
</gene>
<name>A0A0B2BXS3_9SPHN</name>
<dbReference type="OrthoDB" id="8888710at2"/>
<dbReference type="STRING" id="1572751.PK98_11780"/>
<dbReference type="AlphaFoldDB" id="A0A0B2BXS3"/>
<comment type="caution">
    <text evidence="1">The sequence shown here is derived from an EMBL/GenBank/DDBJ whole genome shotgun (WGS) entry which is preliminary data.</text>
</comment>
<organism evidence="1 2">
    <name type="scientific">Croceibacterium mercuriale</name>
    <dbReference type="NCBI Taxonomy" id="1572751"/>
    <lineage>
        <taxon>Bacteria</taxon>
        <taxon>Pseudomonadati</taxon>
        <taxon>Pseudomonadota</taxon>
        <taxon>Alphaproteobacteria</taxon>
        <taxon>Sphingomonadales</taxon>
        <taxon>Erythrobacteraceae</taxon>
        <taxon>Croceibacterium</taxon>
    </lineage>
</organism>
<accession>A0A0B2BXS3</accession>
<dbReference type="EMBL" id="JTDN01000002">
    <property type="protein sequence ID" value="KHL24640.1"/>
    <property type="molecule type" value="Genomic_DNA"/>
</dbReference>
<dbReference type="RefSeq" id="WP_039097092.1">
    <property type="nucleotide sequence ID" value="NZ_JTDN01000002.1"/>
</dbReference>
<dbReference type="Proteomes" id="UP000030988">
    <property type="component" value="Unassembled WGS sequence"/>
</dbReference>
<protein>
    <recommendedName>
        <fullName evidence="3">Peptide ABC transporter permease</fullName>
    </recommendedName>
</protein>
<keyword evidence="2" id="KW-1185">Reference proteome</keyword>
<sequence>MTTPIPLDTIDHHDLRVDWRHGADHGDAVNQLLAMPGEFEALAREFPILFRQDDAGTWHAVVLLGLERGENLFLHDGRWTSRTVPAVQARGPFSATVNPANGEATILVDLADPRIGRDLGELLFLPHGGHAPALQRATRSLQLIGEGLPATEAMFAALAGAGLIEPVAITVTLGDGREIALNQYHTIAGDRLAALDGDTLARLNRAGVLRLAFLVQSSLGNMARLIELKNAARG</sequence>
<evidence type="ECO:0000313" key="2">
    <source>
        <dbReference type="Proteomes" id="UP000030988"/>
    </source>
</evidence>
<evidence type="ECO:0000313" key="1">
    <source>
        <dbReference type="EMBL" id="KHL24640.1"/>
    </source>
</evidence>
<dbReference type="InterPro" id="IPR010836">
    <property type="entry name" value="SapC"/>
</dbReference>
<proteinExistence type="predicted"/>